<sequence>MVVVSVPWSVVGCSLDQSARFGPSSAARWVNSPVLGRRRPLVGSTALFWTVVGHSLGQQPCFGPSSAARWINPLVLVRRRPLVGPIEPYKLHPALFTLFSNCIFISSTGYCLYCIVKIIIFKSMSRPRAFLYQVTMFIHKS</sequence>
<keyword evidence="1" id="KW-0472">Membrane</keyword>
<gene>
    <name evidence="2" type="ORF">BN1048_00559</name>
</gene>
<dbReference type="HOGENOM" id="CLU_1822737_0_0_9"/>
<dbReference type="AlphaFoldDB" id="A0A078M022"/>
<dbReference type="Proteomes" id="UP000044136">
    <property type="component" value="Unassembled WGS sequence"/>
</dbReference>
<accession>A0A078M022</accession>
<protein>
    <submittedName>
        <fullName evidence="2">Uncharacterized protein</fullName>
    </submittedName>
</protein>
<reference evidence="2 3" key="1">
    <citation type="submission" date="2014-07" db="EMBL/GenBank/DDBJ databases">
        <authorList>
            <person name="Urmite Genomes Urmite Genomes"/>
        </authorList>
    </citation>
    <scope>NUCLEOTIDE SEQUENCE [LARGE SCALE GENOMIC DNA]</scope>
    <source>
        <strain evidence="2 3">13MG44_air</strain>
    </source>
</reference>
<keyword evidence="1" id="KW-1133">Transmembrane helix</keyword>
<evidence type="ECO:0000256" key="1">
    <source>
        <dbReference type="SAM" id="Phobius"/>
    </source>
</evidence>
<name>A0A078M022_9STAP</name>
<organism evidence="2 3">
    <name type="scientific">Jeotgalicoccus saudimassiliensis</name>
    <dbReference type="NCBI Taxonomy" id="1461582"/>
    <lineage>
        <taxon>Bacteria</taxon>
        <taxon>Bacillati</taxon>
        <taxon>Bacillota</taxon>
        <taxon>Bacilli</taxon>
        <taxon>Bacillales</taxon>
        <taxon>Staphylococcaceae</taxon>
        <taxon>Jeotgalicoccus</taxon>
    </lineage>
</organism>
<evidence type="ECO:0000313" key="3">
    <source>
        <dbReference type="Proteomes" id="UP000044136"/>
    </source>
</evidence>
<proteinExistence type="predicted"/>
<keyword evidence="1" id="KW-0812">Transmembrane</keyword>
<keyword evidence="3" id="KW-1185">Reference proteome</keyword>
<dbReference type="STRING" id="1461582.BN1048_00559"/>
<feature type="transmembrane region" description="Helical" evidence="1">
    <location>
        <begin position="98"/>
        <end position="120"/>
    </location>
</feature>
<dbReference type="EMBL" id="CCSE01000001">
    <property type="protein sequence ID" value="CDZ99614.1"/>
    <property type="molecule type" value="Genomic_DNA"/>
</dbReference>
<evidence type="ECO:0000313" key="2">
    <source>
        <dbReference type="EMBL" id="CDZ99614.1"/>
    </source>
</evidence>